<dbReference type="CDD" id="cd06071">
    <property type="entry name" value="Beach"/>
    <property type="match status" value="1"/>
</dbReference>
<feature type="domain" description="BEACH" evidence="1">
    <location>
        <begin position="1"/>
        <end position="272"/>
    </location>
</feature>
<dbReference type="PANTHER" id="PTHR13743">
    <property type="entry name" value="BEIGE/BEACH-RELATED"/>
    <property type="match status" value="1"/>
</dbReference>
<protein>
    <submittedName>
        <fullName evidence="5">BEACH domain-containing protein</fullName>
    </submittedName>
</protein>
<dbReference type="PROSITE" id="PS50197">
    <property type="entry name" value="BEACH"/>
    <property type="match status" value="1"/>
</dbReference>
<keyword evidence="4" id="KW-1185">Reference proteome</keyword>
<sequence length="543" mass="60819">MHLNKLAGRSYNDLMQYPVFPFILSNYGSVLDLNDPGCYRDLSKPIAIQDKRMEDHYLRNYSYLQNEQLRINHNRKSILKCGPYHYGSHYSNSGIVIHYLVRLPPFTNLALEYQDHNFDIADRLFNSVEAVWNLASSDSTTDFKELIPEFFFLPEFLINSERLNLGVRQDGSSVNDVILPNWCANSARLFILVHRQALESQFVTAHLHSWIDLIFGYKQTGQAAIQAINTYRDGLLNANIIDDEVSLSALRTMIRTYGQMPEQLFHSAHQPHFPPKNVSKKVDESPLPTVIGINWGEFLGSPASHYGPAIVICDQYFPNNDSHISQVQSTIDGSCFAYPHHTLLISCKERLSSNISSCGLVSWQFSDRVLRYKPCDSTFSDWISLVHLHSFSSISGVTAIDYCSSKGFLFIALSSFIHVYRHSLDVSAIATCAEYAVVVTACIQSKVCVWDLNRLCFIRTLDRKTNDAAILATINKINCDVAIAYSSATGYGSKVCLYTINGALIGEEEIDIAVTSMVMSSLPEGTAVNVLVLGMLNGTISNV</sequence>
<dbReference type="PANTHER" id="PTHR13743:SF86">
    <property type="entry name" value="LYSOSOMAL-TRAFFICKING REGULATOR"/>
    <property type="match status" value="1"/>
</dbReference>
<dbReference type="Gene3D" id="1.10.1540.10">
    <property type="entry name" value="BEACH domain"/>
    <property type="match status" value="1"/>
</dbReference>
<evidence type="ECO:0000313" key="2">
    <source>
        <dbReference type="EMBL" id="VDN58595.1"/>
    </source>
</evidence>
<dbReference type="InterPro" id="IPR000409">
    <property type="entry name" value="BEACH_dom"/>
</dbReference>
<proteinExistence type="predicted"/>
<reference evidence="5" key="1">
    <citation type="submission" date="2016-04" db="UniProtKB">
        <authorList>
            <consortium name="WormBaseParasite"/>
        </authorList>
    </citation>
    <scope>IDENTIFICATION</scope>
</reference>
<evidence type="ECO:0000313" key="5">
    <source>
        <dbReference type="WBParaSite" id="DME_0000468501-mRNA-1"/>
    </source>
</evidence>
<dbReference type="EMBL" id="UYYG01001170">
    <property type="protein sequence ID" value="VDN58595.1"/>
    <property type="molecule type" value="Genomic_DNA"/>
</dbReference>
<reference evidence="2 4" key="2">
    <citation type="submission" date="2018-11" db="EMBL/GenBank/DDBJ databases">
        <authorList>
            <consortium name="Pathogen Informatics"/>
        </authorList>
    </citation>
    <scope>NUCLEOTIDE SEQUENCE [LARGE SCALE GENOMIC DNA]</scope>
</reference>
<dbReference type="InterPro" id="IPR036322">
    <property type="entry name" value="WD40_repeat_dom_sf"/>
</dbReference>
<dbReference type="InterPro" id="IPR050865">
    <property type="entry name" value="BEACH_Domain"/>
</dbReference>
<evidence type="ECO:0000313" key="3">
    <source>
        <dbReference type="Proteomes" id="UP000038040"/>
    </source>
</evidence>
<organism evidence="3 5">
    <name type="scientific">Dracunculus medinensis</name>
    <name type="common">Guinea worm</name>
    <dbReference type="NCBI Taxonomy" id="318479"/>
    <lineage>
        <taxon>Eukaryota</taxon>
        <taxon>Metazoa</taxon>
        <taxon>Ecdysozoa</taxon>
        <taxon>Nematoda</taxon>
        <taxon>Chromadorea</taxon>
        <taxon>Rhabditida</taxon>
        <taxon>Spirurina</taxon>
        <taxon>Dracunculoidea</taxon>
        <taxon>Dracunculidae</taxon>
        <taxon>Dracunculus</taxon>
    </lineage>
</organism>
<dbReference type="SMART" id="SM01026">
    <property type="entry name" value="Beach"/>
    <property type="match status" value="1"/>
</dbReference>
<evidence type="ECO:0000259" key="1">
    <source>
        <dbReference type="PROSITE" id="PS50197"/>
    </source>
</evidence>
<dbReference type="WBParaSite" id="DME_0000468501-mRNA-1">
    <property type="protein sequence ID" value="DME_0000468501-mRNA-1"/>
    <property type="gene ID" value="DME_0000468501"/>
</dbReference>
<gene>
    <name evidence="2" type="ORF">DME_LOCUS8568</name>
</gene>
<name>A0A0N4UBT2_DRAME</name>
<dbReference type="InterPro" id="IPR036372">
    <property type="entry name" value="BEACH_dom_sf"/>
</dbReference>
<dbReference type="Proteomes" id="UP000038040">
    <property type="component" value="Unplaced"/>
</dbReference>
<dbReference type="STRING" id="318479.A0A0N4UBT2"/>
<dbReference type="OrthoDB" id="26681at2759"/>
<dbReference type="Proteomes" id="UP000274756">
    <property type="component" value="Unassembled WGS sequence"/>
</dbReference>
<accession>A0A0N4UBT2</accession>
<dbReference type="SUPFAM" id="SSF50978">
    <property type="entry name" value="WD40 repeat-like"/>
    <property type="match status" value="1"/>
</dbReference>
<dbReference type="Pfam" id="PF02138">
    <property type="entry name" value="Beach"/>
    <property type="match status" value="1"/>
</dbReference>
<dbReference type="AlphaFoldDB" id="A0A0N4UBT2"/>
<evidence type="ECO:0000313" key="4">
    <source>
        <dbReference type="Proteomes" id="UP000274756"/>
    </source>
</evidence>
<dbReference type="SUPFAM" id="SSF81837">
    <property type="entry name" value="BEACH domain"/>
    <property type="match status" value="1"/>
</dbReference>